<dbReference type="RefSeq" id="WP_380536056.1">
    <property type="nucleotide sequence ID" value="NZ_JBHFAB010000008.1"/>
</dbReference>
<feature type="transmembrane region" description="Helical" evidence="1">
    <location>
        <begin position="43"/>
        <end position="63"/>
    </location>
</feature>
<feature type="transmembrane region" description="Helical" evidence="1">
    <location>
        <begin position="199"/>
        <end position="220"/>
    </location>
</feature>
<dbReference type="EMBL" id="JBHFAB010000008">
    <property type="protein sequence ID" value="MFC1417726.1"/>
    <property type="molecule type" value="Genomic_DNA"/>
</dbReference>
<name>A0ABV6VVY8_9ACTN</name>
<feature type="transmembrane region" description="Helical" evidence="1">
    <location>
        <begin position="123"/>
        <end position="147"/>
    </location>
</feature>
<reference evidence="2 3" key="1">
    <citation type="submission" date="2024-09" db="EMBL/GenBank/DDBJ databases">
        <authorList>
            <person name="Lee S.D."/>
        </authorList>
    </citation>
    <scope>NUCLEOTIDE SEQUENCE [LARGE SCALE GENOMIC DNA]</scope>
    <source>
        <strain evidence="2 3">N8-3</strain>
    </source>
</reference>
<evidence type="ECO:0000313" key="3">
    <source>
        <dbReference type="Proteomes" id="UP001592531"/>
    </source>
</evidence>
<sequence length="275" mass="28235">MQATAVPHPAPSPLTSARRPLAGFADVLFSEFWKLRSVRSTRWTLVAAVAANVVLAALAAVFLPSRLSAQDMASVDPIRLSLAGLHLSQIAIGVLGVLTITSEYGTGMIRTTLTAVPRRRAMLAAKTLAFAATALLAGVVACFAAYFAFQAFVSRGPLVSSIGDPGIVRAVAGGGVYLAVLGLLGLGLGAVLRSSAGAIATLFGLLFVPVILLDLLPHTWRTTIGPYLPMNAGDAIYSLHPEAGGLNAAGGLGVLGLYAAAALVLGFTVIKHRDA</sequence>
<protein>
    <submittedName>
        <fullName evidence="2">ABC transporter permease</fullName>
    </submittedName>
</protein>
<dbReference type="PANTHER" id="PTHR37305">
    <property type="entry name" value="INTEGRAL MEMBRANE PROTEIN-RELATED"/>
    <property type="match status" value="1"/>
</dbReference>
<organism evidence="2 3">
    <name type="scientific">Streptacidiphilus cavernicola</name>
    <dbReference type="NCBI Taxonomy" id="3342716"/>
    <lineage>
        <taxon>Bacteria</taxon>
        <taxon>Bacillati</taxon>
        <taxon>Actinomycetota</taxon>
        <taxon>Actinomycetes</taxon>
        <taxon>Kitasatosporales</taxon>
        <taxon>Streptomycetaceae</taxon>
        <taxon>Streptacidiphilus</taxon>
    </lineage>
</organism>
<evidence type="ECO:0000256" key="1">
    <source>
        <dbReference type="SAM" id="Phobius"/>
    </source>
</evidence>
<dbReference type="Proteomes" id="UP001592531">
    <property type="component" value="Unassembled WGS sequence"/>
</dbReference>
<keyword evidence="1" id="KW-1133">Transmembrane helix</keyword>
<keyword evidence="3" id="KW-1185">Reference proteome</keyword>
<feature type="transmembrane region" description="Helical" evidence="1">
    <location>
        <begin position="83"/>
        <end position="102"/>
    </location>
</feature>
<keyword evidence="1" id="KW-0472">Membrane</keyword>
<accession>A0ABV6VVY8</accession>
<dbReference type="PANTHER" id="PTHR37305:SF1">
    <property type="entry name" value="MEMBRANE PROTEIN"/>
    <property type="match status" value="1"/>
</dbReference>
<proteinExistence type="predicted"/>
<feature type="transmembrane region" description="Helical" evidence="1">
    <location>
        <begin position="167"/>
        <end position="192"/>
    </location>
</feature>
<comment type="caution">
    <text evidence="2">The sequence shown here is derived from an EMBL/GenBank/DDBJ whole genome shotgun (WGS) entry which is preliminary data.</text>
</comment>
<keyword evidence="1" id="KW-0812">Transmembrane</keyword>
<gene>
    <name evidence="2" type="ORF">ACEZDE_13865</name>
</gene>
<evidence type="ECO:0000313" key="2">
    <source>
        <dbReference type="EMBL" id="MFC1417726.1"/>
    </source>
</evidence>
<feature type="transmembrane region" description="Helical" evidence="1">
    <location>
        <begin position="248"/>
        <end position="270"/>
    </location>
</feature>